<dbReference type="SMART" id="SM00091">
    <property type="entry name" value="PAS"/>
    <property type="match status" value="2"/>
</dbReference>
<sequence>MGSSHITHPDVQSDAQGKPARTSLKAEVRELEAEVLALKAQIASYRVAFDNISQGVCFFDKSHRLVFCNDRYAELYRLTLDQVRPGTLLAEIIAARCAVGTSPVSPEEYLRLATEINATEAPTSRLTELPDGRLIYIANRNLPGGGWVSTHEDVTEVTAARALASERISLQVLIDLVPDYLWVKDADSRFVVVNRALATDTHYARTSDMIGTSDAQLHAPEIAQEFRAIEVEIMRSGIPMVDREELVTDVAGARKWISSTKVPIRNDRNEVIGLVGIARDITARRLASALQAGQIKILEEIVANAPLEDVLDQVVLLAESQCPGLFCSILLLDADGVTLRRGAAPSVSEPFLGASKGICVGPYNASCGAAAHRREMVVVSDILSDPLWNDYRQVASAHGFRSCWSTPIISKKGGLLGTFAMYSRSVREPVKAEYQVIEFAARLAEIAIERSKATGA</sequence>
<dbReference type="Pfam" id="PF12860">
    <property type="entry name" value="PAS_7"/>
    <property type="match status" value="1"/>
</dbReference>
<dbReference type="OrthoDB" id="9814202at2"/>
<dbReference type="Pfam" id="PF08448">
    <property type="entry name" value="PAS_4"/>
    <property type="match status" value="1"/>
</dbReference>
<dbReference type="InterPro" id="IPR035965">
    <property type="entry name" value="PAS-like_dom_sf"/>
</dbReference>
<dbReference type="NCBIfam" id="TIGR00229">
    <property type="entry name" value="sensory_box"/>
    <property type="match status" value="1"/>
</dbReference>
<dbReference type="PANTHER" id="PTHR44757">
    <property type="entry name" value="DIGUANYLATE CYCLASE DGCP"/>
    <property type="match status" value="1"/>
</dbReference>
<feature type="domain" description="PAC" evidence="2">
    <location>
        <begin position="241"/>
        <end position="293"/>
    </location>
</feature>
<dbReference type="Proteomes" id="UP000233491">
    <property type="component" value="Unassembled WGS sequence"/>
</dbReference>
<accession>A0A1I4W2N0</accession>
<dbReference type="InterPro" id="IPR029016">
    <property type="entry name" value="GAF-like_dom_sf"/>
</dbReference>
<evidence type="ECO:0000256" key="1">
    <source>
        <dbReference type="SAM" id="MobiDB-lite"/>
    </source>
</evidence>
<dbReference type="PROSITE" id="PS50113">
    <property type="entry name" value="PAC"/>
    <property type="match status" value="1"/>
</dbReference>
<comment type="caution">
    <text evidence="3">The sequence shown here is derived from an EMBL/GenBank/DDBJ whole genome shotgun (WGS) entry which is preliminary data.</text>
</comment>
<gene>
    <name evidence="3" type="ORF">CXZ10_15480</name>
</gene>
<evidence type="ECO:0000313" key="3">
    <source>
        <dbReference type="EMBL" id="PKR88199.1"/>
    </source>
</evidence>
<evidence type="ECO:0000259" key="2">
    <source>
        <dbReference type="PROSITE" id="PS50113"/>
    </source>
</evidence>
<reference evidence="3 4" key="1">
    <citation type="submission" date="2017-12" db="EMBL/GenBank/DDBJ databases">
        <title>Anaerobic carbon monoxide metabolism by Pleomorphomonas carboxyditropha sp. nov., a new mesophilic hydrogenogenic carboxidotroph.</title>
        <authorList>
            <person name="Esquivel-Elizondo S."/>
            <person name="Krajmalnik-Brown R."/>
        </authorList>
    </citation>
    <scope>NUCLEOTIDE SEQUENCE [LARGE SCALE GENOMIC DNA]</scope>
    <source>
        <strain evidence="3 4">R5-392</strain>
    </source>
</reference>
<dbReference type="Gene3D" id="3.30.450.20">
    <property type="entry name" value="PAS domain"/>
    <property type="match status" value="2"/>
</dbReference>
<feature type="region of interest" description="Disordered" evidence="1">
    <location>
        <begin position="1"/>
        <end position="23"/>
    </location>
</feature>
<dbReference type="CDD" id="cd00130">
    <property type="entry name" value="PAS"/>
    <property type="match status" value="1"/>
</dbReference>
<dbReference type="SMART" id="SM00065">
    <property type="entry name" value="GAF"/>
    <property type="match status" value="1"/>
</dbReference>
<protein>
    <recommendedName>
        <fullName evidence="2">PAC domain-containing protein</fullName>
    </recommendedName>
</protein>
<dbReference type="InterPro" id="IPR013656">
    <property type="entry name" value="PAS_4"/>
</dbReference>
<dbReference type="EMBL" id="PJNW01000013">
    <property type="protein sequence ID" value="PKR88199.1"/>
    <property type="molecule type" value="Genomic_DNA"/>
</dbReference>
<dbReference type="InterPro" id="IPR000014">
    <property type="entry name" value="PAS"/>
</dbReference>
<dbReference type="RefSeq" id="WP_101290267.1">
    <property type="nucleotide sequence ID" value="NZ_FOUQ01000014.1"/>
</dbReference>
<dbReference type="PANTHER" id="PTHR44757:SF2">
    <property type="entry name" value="BIOFILM ARCHITECTURE MAINTENANCE PROTEIN MBAA"/>
    <property type="match status" value="1"/>
</dbReference>
<proteinExistence type="predicted"/>
<keyword evidence="4" id="KW-1185">Reference proteome</keyword>
<dbReference type="Pfam" id="PF01590">
    <property type="entry name" value="GAF"/>
    <property type="match status" value="1"/>
</dbReference>
<dbReference type="InterPro" id="IPR052155">
    <property type="entry name" value="Biofilm_reg_signaling"/>
</dbReference>
<dbReference type="InterPro" id="IPR003018">
    <property type="entry name" value="GAF"/>
</dbReference>
<dbReference type="AlphaFoldDB" id="A0A1I4W2N0"/>
<dbReference type="Gene3D" id="3.30.450.40">
    <property type="match status" value="1"/>
</dbReference>
<dbReference type="InterPro" id="IPR000700">
    <property type="entry name" value="PAS-assoc_C"/>
</dbReference>
<name>A0A1I4W2N0_9HYPH</name>
<dbReference type="SUPFAM" id="SSF55781">
    <property type="entry name" value="GAF domain-like"/>
    <property type="match status" value="1"/>
</dbReference>
<evidence type="ECO:0000313" key="4">
    <source>
        <dbReference type="Proteomes" id="UP000233491"/>
    </source>
</evidence>
<dbReference type="SUPFAM" id="SSF55785">
    <property type="entry name" value="PYP-like sensor domain (PAS domain)"/>
    <property type="match status" value="2"/>
</dbReference>
<organism evidence="3 4">
    <name type="scientific">Pleomorphomonas diazotrophica</name>
    <dbReference type="NCBI Taxonomy" id="1166257"/>
    <lineage>
        <taxon>Bacteria</taxon>
        <taxon>Pseudomonadati</taxon>
        <taxon>Pseudomonadota</taxon>
        <taxon>Alphaproteobacteria</taxon>
        <taxon>Hyphomicrobiales</taxon>
        <taxon>Pleomorphomonadaceae</taxon>
        <taxon>Pleomorphomonas</taxon>
    </lineage>
</organism>